<keyword evidence="16" id="KW-1185">Reference proteome</keyword>
<dbReference type="GO" id="GO:0018991">
    <property type="term" value="P:egg-laying behavior"/>
    <property type="evidence" value="ECO:0007669"/>
    <property type="project" value="UniProtKB-ARBA"/>
</dbReference>
<dbReference type="InterPro" id="IPR004843">
    <property type="entry name" value="Calcineurin-like_PHP"/>
</dbReference>
<evidence type="ECO:0000256" key="11">
    <source>
        <dbReference type="ARBA" id="ARBA00048336"/>
    </source>
</evidence>
<protein>
    <recommendedName>
        <fullName evidence="13">Serine/threonine-protein phosphatase</fullName>
        <ecNumber evidence="13">3.1.3.16</ecNumber>
    </recommendedName>
</protein>
<evidence type="ECO:0000256" key="6">
    <source>
        <dbReference type="ARBA" id="ARBA00022871"/>
    </source>
</evidence>
<name>A0A2A2M1I1_9BILA</name>
<dbReference type="Proteomes" id="UP000218231">
    <property type="component" value="Unassembled WGS sequence"/>
</dbReference>
<evidence type="ECO:0000256" key="4">
    <source>
        <dbReference type="ARBA" id="ARBA00022723"/>
    </source>
</evidence>
<dbReference type="OrthoDB" id="1930084at2759"/>
<proteinExistence type="inferred from homology"/>
<dbReference type="GO" id="GO:0046872">
    <property type="term" value="F:metal ion binding"/>
    <property type="evidence" value="ECO:0007669"/>
    <property type="project" value="UniProtKB-KW"/>
</dbReference>
<dbReference type="GO" id="GO:0000785">
    <property type="term" value="C:chromatin"/>
    <property type="evidence" value="ECO:0007669"/>
    <property type="project" value="UniProtKB-ARBA"/>
</dbReference>
<comment type="function">
    <text evidence="12">Probable phosphatase which plays a redundant role with gsp-4 in spermatogenesis by regulating sister chromatid segregation during meiosis. In addition, involved in sperm motility by controlling the dynamic disassembly of major sperm proteins (MSP) in the spermatozoan pseudopodium.</text>
</comment>
<evidence type="ECO:0000313" key="16">
    <source>
        <dbReference type="Proteomes" id="UP000218231"/>
    </source>
</evidence>
<keyword evidence="6" id="KW-0221">Differentiation</keyword>
<dbReference type="Gene3D" id="3.60.21.10">
    <property type="match status" value="1"/>
</dbReference>
<dbReference type="AlphaFoldDB" id="A0A2A2M1I1"/>
<evidence type="ECO:0000256" key="9">
    <source>
        <dbReference type="ARBA" id="ARBA00037818"/>
    </source>
</evidence>
<dbReference type="GO" id="GO:0031272">
    <property type="term" value="P:regulation of pseudopodium assembly"/>
    <property type="evidence" value="ECO:0007669"/>
    <property type="project" value="UniProtKB-ARBA"/>
</dbReference>
<evidence type="ECO:0000256" key="1">
    <source>
        <dbReference type="ARBA" id="ARBA00004286"/>
    </source>
</evidence>
<evidence type="ECO:0000256" key="7">
    <source>
        <dbReference type="ARBA" id="ARBA00022912"/>
    </source>
</evidence>
<dbReference type="InterPro" id="IPR050341">
    <property type="entry name" value="PP1_catalytic_subunit"/>
</dbReference>
<dbReference type="PRINTS" id="PR00114">
    <property type="entry name" value="STPHPHTASE"/>
</dbReference>
<dbReference type="GO" id="GO:0031143">
    <property type="term" value="C:pseudopodium"/>
    <property type="evidence" value="ECO:0007669"/>
    <property type="project" value="UniProtKB-SubCell"/>
</dbReference>
<evidence type="ECO:0000256" key="13">
    <source>
        <dbReference type="RuleBase" id="RU004273"/>
    </source>
</evidence>
<evidence type="ECO:0000313" key="15">
    <source>
        <dbReference type="EMBL" id="PAV92269.1"/>
    </source>
</evidence>
<comment type="subcellular location">
    <subcellularLocation>
        <location evidence="9">Cell projection</location>
        <location evidence="9">Pseudopodium</location>
    </subcellularLocation>
    <subcellularLocation>
        <location evidence="1">Chromosome</location>
    </subcellularLocation>
</comment>
<dbReference type="InterPro" id="IPR029052">
    <property type="entry name" value="Metallo-depent_PP-like"/>
</dbReference>
<keyword evidence="3" id="KW-0158">Chromosome</keyword>
<evidence type="ECO:0000256" key="12">
    <source>
        <dbReference type="ARBA" id="ARBA00054219"/>
    </source>
</evidence>
<accession>A0A2A2M1I1</accession>
<dbReference type="STRING" id="2018661.A0A2A2M1I1"/>
<keyword evidence="8" id="KW-0464">Manganese</keyword>
<comment type="caution">
    <text evidence="15">The sequence shown here is derived from an EMBL/GenBank/DDBJ whole genome shotgun (WGS) entry which is preliminary data.</text>
</comment>
<feature type="domain" description="Serine/threonine specific protein phosphatases" evidence="14">
    <location>
        <begin position="123"/>
        <end position="128"/>
    </location>
</feature>
<dbReference type="PANTHER" id="PTHR11668:SF485">
    <property type="entry name" value="SERINE_THREONINE-PROTEIN PHOSPHATASE"/>
    <property type="match status" value="1"/>
</dbReference>
<dbReference type="Pfam" id="PF00149">
    <property type="entry name" value="Metallophos"/>
    <property type="match status" value="1"/>
</dbReference>
<keyword evidence="6" id="KW-0744">Spermatogenesis</keyword>
<dbReference type="GO" id="GO:0004722">
    <property type="term" value="F:protein serine/threonine phosphatase activity"/>
    <property type="evidence" value="ECO:0007669"/>
    <property type="project" value="UniProtKB-EC"/>
</dbReference>
<dbReference type="EC" id="3.1.3.16" evidence="13"/>
<reference evidence="15 16" key="1">
    <citation type="journal article" date="2017" name="Curr. Biol.">
        <title>Genome architecture and evolution of a unichromosomal asexual nematode.</title>
        <authorList>
            <person name="Fradin H."/>
            <person name="Zegar C."/>
            <person name="Gutwein M."/>
            <person name="Lucas J."/>
            <person name="Kovtun M."/>
            <person name="Corcoran D."/>
            <person name="Baugh L.R."/>
            <person name="Kiontke K."/>
            <person name="Gunsalus K."/>
            <person name="Fitch D.H."/>
            <person name="Piano F."/>
        </authorList>
    </citation>
    <scope>NUCLEOTIDE SEQUENCE [LARGE SCALE GENOMIC DNA]</scope>
    <source>
        <strain evidence="15">PF1309</strain>
    </source>
</reference>
<keyword evidence="4" id="KW-0479">Metal-binding</keyword>
<dbReference type="GO" id="GO:0097723">
    <property type="term" value="P:amoeboid sperm motility"/>
    <property type="evidence" value="ECO:0007669"/>
    <property type="project" value="UniProtKB-ARBA"/>
</dbReference>
<dbReference type="SUPFAM" id="SSF56300">
    <property type="entry name" value="Metallo-dependent phosphatases"/>
    <property type="match status" value="1"/>
</dbReference>
<comment type="similarity">
    <text evidence="2 13">Belongs to the PPP phosphatase family.</text>
</comment>
<dbReference type="GO" id="GO:0005634">
    <property type="term" value="C:nucleus"/>
    <property type="evidence" value="ECO:0007669"/>
    <property type="project" value="TreeGrafter"/>
</dbReference>
<dbReference type="InterPro" id="IPR031675">
    <property type="entry name" value="STPPase_N"/>
</dbReference>
<dbReference type="InterPro" id="IPR006186">
    <property type="entry name" value="Ser/Thr-sp_prot-phosphatase"/>
</dbReference>
<comment type="catalytic activity">
    <reaction evidence="10">
        <text>O-phospho-L-seryl-[protein] + H2O = L-seryl-[protein] + phosphate</text>
        <dbReference type="Rhea" id="RHEA:20629"/>
        <dbReference type="Rhea" id="RHEA-COMP:9863"/>
        <dbReference type="Rhea" id="RHEA-COMP:11604"/>
        <dbReference type="ChEBI" id="CHEBI:15377"/>
        <dbReference type="ChEBI" id="CHEBI:29999"/>
        <dbReference type="ChEBI" id="CHEBI:43474"/>
        <dbReference type="ChEBI" id="CHEBI:83421"/>
        <dbReference type="EC" id="3.1.3.16"/>
    </reaction>
</comment>
<evidence type="ECO:0000256" key="8">
    <source>
        <dbReference type="ARBA" id="ARBA00023211"/>
    </source>
</evidence>
<dbReference type="SMART" id="SM00156">
    <property type="entry name" value="PP2Ac"/>
    <property type="match status" value="1"/>
</dbReference>
<dbReference type="GO" id="GO:0005737">
    <property type="term" value="C:cytoplasm"/>
    <property type="evidence" value="ECO:0007669"/>
    <property type="project" value="TreeGrafter"/>
</dbReference>
<dbReference type="EMBL" id="LIAE01006251">
    <property type="protein sequence ID" value="PAV92269.1"/>
    <property type="molecule type" value="Genomic_DNA"/>
</dbReference>
<dbReference type="Pfam" id="PF16891">
    <property type="entry name" value="STPPase_N"/>
    <property type="match status" value="1"/>
</dbReference>
<sequence>MRRKSVQYGDLNLDKVITTLLNVKPWQKNIDVTESEIRMICVLARQLFMSQPMLLDLEPPLKIAGDIHGQFSDLLRLFNLAGWPPESNYLFLGDYVDRGPKSIETIVLLLCYKIKYPNNFFLLRGNHEVANLNRIYGFFDECKRRYSIKLWKTFQDVFNCMPVAALIDNKIICMHGGLSPNLRSLDQLRRIARPCDVQETGLLCDILWSDPDPSVVGYAPNERGVSYVFGVDVLGQFLQKHDLDIVVRGHQVVEDGYEFFGRRGLVTIFSAPNYCGEFDNAGGIMNVDENLLCSFQIIKPMQTVNTTDAIKEKQSNFANGLASLVNMKLVDSSQKNSNKRFRRGVL</sequence>
<evidence type="ECO:0000256" key="5">
    <source>
        <dbReference type="ARBA" id="ARBA00022801"/>
    </source>
</evidence>
<dbReference type="FunFam" id="3.60.21.10:FF:000026">
    <property type="entry name" value="Serine/threonine-protein phosphatase"/>
    <property type="match status" value="1"/>
</dbReference>
<gene>
    <name evidence="15" type="ORF">WR25_10448</name>
</gene>
<evidence type="ECO:0000256" key="10">
    <source>
        <dbReference type="ARBA" id="ARBA00047761"/>
    </source>
</evidence>
<evidence type="ECO:0000256" key="2">
    <source>
        <dbReference type="ARBA" id="ARBA00008294"/>
    </source>
</evidence>
<dbReference type="GO" id="GO:0007060">
    <property type="term" value="P:male meiosis chromosome segregation"/>
    <property type="evidence" value="ECO:0007669"/>
    <property type="project" value="UniProtKB-ARBA"/>
</dbReference>
<dbReference type="GO" id="GO:0007283">
    <property type="term" value="P:spermatogenesis"/>
    <property type="evidence" value="ECO:0007669"/>
    <property type="project" value="UniProtKB-KW"/>
</dbReference>
<dbReference type="PROSITE" id="PS00125">
    <property type="entry name" value="SER_THR_PHOSPHATASE"/>
    <property type="match status" value="1"/>
</dbReference>
<evidence type="ECO:0000256" key="3">
    <source>
        <dbReference type="ARBA" id="ARBA00022454"/>
    </source>
</evidence>
<comment type="catalytic activity">
    <reaction evidence="11 13">
        <text>O-phospho-L-threonyl-[protein] + H2O = L-threonyl-[protein] + phosphate</text>
        <dbReference type="Rhea" id="RHEA:47004"/>
        <dbReference type="Rhea" id="RHEA-COMP:11060"/>
        <dbReference type="Rhea" id="RHEA-COMP:11605"/>
        <dbReference type="ChEBI" id="CHEBI:15377"/>
        <dbReference type="ChEBI" id="CHEBI:30013"/>
        <dbReference type="ChEBI" id="CHEBI:43474"/>
        <dbReference type="ChEBI" id="CHEBI:61977"/>
        <dbReference type="EC" id="3.1.3.16"/>
    </reaction>
</comment>
<keyword evidence="5 13" id="KW-0378">Hydrolase</keyword>
<organism evidence="15 16">
    <name type="scientific">Diploscapter pachys</name>
    <dbReference type="NCBI Taxonomy" id="2018661"/>
    <lineage>
        <taxon>Eukaryota</taxon>
        <taxon>Metazoa</taxon>
        <taxon>Ecdysozoa</taxon>
        <taxon>Nematoda</taxon>
        <taxon>Chromadorea</taxon>
        <taxon>Rhabditida</taxon>
        <taxon>Rhabditina</taxon>
        <taxon>Rhabditomorpha</taxon>
        <taxon>Rhabditoidea</taxon>
        <taxon>Rhabditidae</taxon>
        <taxon>Diploscapter</taxon>
    </lineage>
</organism>
<keyword evidence="7" id="KW-0904">Protein phosphatase</keyword>
<evidence type="ECO:0000259" key="14">
    <source>
        <dbReference type="PROSITE" id="PS00125"/>
    </source>
</evidence>
<dbReference type="PANTHER" id="PTHR11668">
    <property type="entry name" value="SERINE/THREONINE PROTEIN PHOSPHATASE"/>
    <property type="match status" value="1"/>
</dbReference>